<protein>
    <submittedName>
        <fullName evidence="2">Ras-related protein rab-5c</fullName>
    </submittedName>
</protein>
<proteinExistence type="predicted"/>
<dbReference type="SUPFAM" id="SSF52540">
    <property type="entry name" value="P-loop containing nucleoside triphosphate hydrolases"/>
    <property type="match status" value="1"/>
</dbReference>
<dbReference type="PRINTS" id="PR00449">
    <property type="entry name" value="RASTRNSFRMNG"/>
</dbReference>
<dbReference type="OMA" id="YCKDQFD"/>
<dbReference type="InterPro" id="IPR027417">
    <property type="entry name" value="P-loop_NTPase"/>
</dbReference>
<dbReference type="SMART" id="SM00175">
    <property type="entry name" value="RAB"/>
    <property type="match status" value="1"/>
</dbReference>
<dbReference type="PANTHER" id="PTHR47978">
    <property type="match status" value="1"/>
</dbReference>
<comment type="caution">
    <text evidence="2">The sequence shown here is derived from an EMBL/GenBank/DDBJ whole genome shotgun (WGS) entry which is preliminary data.</text>
</comment>
<keyword evidence="1" id="KW-0547">Nucleotide-binding</keyword>
<dbReference type="Proteomes" id="UP001149090">
    <property type="component" value="Unassembled WGS sequence"/>
</dbReference>
<dbReference type="GO" id="GO:0003924">
    <property type="term" value="F:GTPase activity"/>
    <property type="evidence" value="ECO:0007669"/>
    <property type="project" value="InterPro"/>
</dbReference>
<dbReference type="InterPro" id="IPR001806">
    <property type="entry name" value="Small_GTPase"/>
</dbReference>
<dbReference type="PROSITE" id="PS51419">
    <property type="entry name" value="RAB"/>
    <property type="match status" value="1"/>
</dbReference>
<evidence type="ECO:0000313" key="3">
    <source>
        <dbReference type="Proteomes" id="UP001149090"/>
    </source>
</evidence>
<accession>A0A9Q0RH08</accession>
<dbReference type="Pfam" id="PF00071">
    <property type="entry name" value="Ras"/>
    <property type="match status" value="1"/>
</dbReference>
<dbReference type="InterPro" id="IPR005225">
    <property type="entry name" value="Small_GTP-bd"/>
</dbReference>
<dbReference type="EMBL" id="JAPDFW010000022">
    <property type="protein sequence ID" value="KAJ5079674.1"/>
    <property type="molecule type" value="Genomic_DNA"/>
</dbReference>
<evidence type="ECO:0000313" key="2">
    <source>
        <dbReference type="EMBL" id="KAJ5079674.1"/>
    </source>
</evidence>
<dbReference type="NCBIfam" id="TIGR00231">
    <property type="entry name" value="small_GTP"/>
    <property type="match status" value="1"/>
</dbReference>
<organism evidence="2 3">
    <name type="scientific">Anaeramoeba ignava</name>
    <name type="common">Anaerobic marine amoeba</name>
    <dbReference type="NCBI Taxonomy" id="1746090"/>
    <lineage>
        <taxon>Eukaryota</taxon>
        <taxon>Metamonada</taxon>
        <taxon>Anaeramoebidae</taxon>
        <taxon>Anaeramoeba</taxon>
    </lineage>
</organism>
<keyword evidence="3" id="KW-1185">Reference proteome</keyword>
<dbReference type="GO" id="GO:0005525">
    <property type="term" value="F:GTP binding"/>
    <property type="evidence" value="ECO:0007669"/>
    <property type="project" value="InterPro"/>
</dbReference>
<reference evidence="2" key="1">
    <citation type="submission" date="2022-10" db="EMBL/GenBank/DDBJ databases">
        <title>Novel sulphate-reducing endosymbionts in the free-living metamonad Anaeramoeba.</title>
        <authorList>
            <person name="Jerlstrom-Hultqvist J."/>
            <person name="Cepicka I."/>
            <person name="Gallot-Lavallee L."/>
            <person name="Salas-Leiva D."/>
            <person name="Curtis B.A."/>
            <person name="Zahonova K."/>
            <person name="Pipaliya S."/>
            <person name="Dacks J."/>
            <person name="Roger A.J."/>
        </authorList>
    </citation>
    <scope>NUCLEOTIDE SEQUENCE</scope>
    <source>
        <strain evidence="2">BMAN</strain>
    </source>
</reference>
<dbReference type="Gene3D" id="3.40.50.300">
    <property type="entry name" value="P-loop containing nucleotide triphosphate hydrolases"/>
    <property type="match status" value="1"/>
</dbReference>
<dbReference type="OrthoDB" id="63533at2759"/>
<dbReference type="SMART" id="SM00173">
    <property type="entry name" value="RAS"/>
    <property type="match status" value="1"/>
</dbReference>
<dbReference type="SMART" id="SM00174">
    <property type="entry name" value="RHO"/>
    <property type="match status" value="1"/>
</dbReference>
<dbReference type="PROSITE" id="PS51421">
    <property type="entry name" value="RAS"/>
    <property type="match status" value="1"/>
</dbReference>
<evidence type="ECO:0000256" key="1">
    <source>
        <dbReference type="ARBA" id="ARBA00022741"/>
    </source>
</evidence>
<dbReference type="SMART" id="SM00176">
    <property type="entry name" value="RAN"/>
    <property type="match status" value="1"/>
</dbReference>
<gene>
    <name evidence="2" type="ORF">M0811_03983</name>
</gene>
<dbReference type="AlphaFoldDB" id="A0A9Q0RH08"/>
<sequence>MQTHESKIVLLGEGRVGKSSILIKYIENTFDPNMKSTTKAGYMDKTLNLPEGRIKLFIWDTAGQEMYHALSHIYYRDADGAFLVYDITDSQSFAQVQHWIKELKTVLEKTPIIIIAGNKYDCLSKQKVSKEDAENYAEKNGAHHFYTSAKTGFGIVEAFQDLATRILKNKNQPKLQDLQLKKTSSLIIENNTVTLTNQKEKPKNKKDGCC</sequence>
<dbReference type="FunFam" id="3.40.50.300:FF:000808">
    <property type="entry name" value="Small GTP-binding protein, putative"/>
    <property type="match status" value="1"/>
</dbReference>
<name>A0A9Q0RH08_ANAIG</name>